<sequence>MKTHLEFAKNHLKDPQTMRNKILWSDEPQFQASGLKESSSAHHLQSTIPKEKTRTEGQIRVEEKLNAPKY</sequence>
<feature type="region of interest" description="Disordered" evidence="1">
    <location>
        <begin position="31"/>
        <end position="70"/>
    </location>
</feature>
<proteinExistence type="predicted"/>
<name>A0A8C2JHK5_CYPCA</name>
<feature type="compositionally biased region" description="Polar residues" evidence="1">
    <location>
        <begin position="31"/>
        <end position="48"/>
    </location>
</feature>
<dbReference type="AlphaFoldDB" id="A0A8C2JHK5"/>
<accession>A0A8C2JHK5</accession>
<evidence type="ECO:0000256" key="1">
    <source>
        <dbReference type="SAM" id="MobiDB-lite"/>
    </source>
</evidence>
<reference evidence="2" key="1">
    <citation type="submission" date="2025-08" db="UniProtKB">
        <authorList>
            <consortium name="Ensembl"/>
        </authorList>
    </citation>
    <scope>IDENTIFICATION</scope>
</reference>
<evidence type="ECO:0000313" key="2">
    <source>
        <dbReference type="Ensembl" id="ENSCCRP00020094762.1"/>
    </source>
</evidence>
<dbReference type="Ensembl" id="ENSCCRT00020103555.1">
    <property type="protein sequence ID" value="ENSCCRP00020094762.1"/>
    <property type="gene ID" value="ENSCCRG00020043396.1"/>
</dbReference>
<protein>
    <submittedName>
        <fullName evidence="2">Uncharacterized protein</fullName>
    </submittedName>
</protein>
<organism evidence="2 3">
    <name type="scientific">Cyprinus carpio</name>
    <name type="common">Common carp</name>
    <dbReference type="NCBI Taxonomy" id="7962"/>
    <lineage>
        <taxon>Eukaryota</taxon>
        <taxon>Metazoa</taxon>
        <taxon>Chordata</taxon>
        <taxon>Craniata</taxon>
        <taxon>Vertebrata</taxon>
        <taxon>Euteleostomi</taxon>
        <taxon>Actinopterygii</taxon>
        <taxon>Neopterygii</taxon>
        <taxon>Teleostei</taxon>
        <taxon>Ostariophysi</taxon>
        <taxon>Cypriniformes</taxon>
        <taxon>Cyprinidae</taxon>
        <taxon>Cyprininae</taxon>
        <taxon>Cyprinus</taxon>
    </lineage>
</organism>
<evidence type="ECO:0000313" key="3">
    <source>
        <dbReference type="Proteomes" id="UP000694701"/>
    </source>
</evidence>
<feature type="compositionally biased region" description="Basic and acidic residues" evidence="1">
    <location>
        <begin position="49"/>
        <end position="70"/>
    </location>
</feature>
<dbReference type="Proteomes" id="UP000694701">
    <property type="component" value="Unplaced"/>
</dbReference>